<gene>
    <name evidence="3" type="primary">eccB</name>
    <name evidence="3" type="ORF">J4573_09270</name>
</gene>
<comment type="caution">
    <text evidence="3">The sequence shown here is derived from an EMBL/GenBank/DDBJ whole genome shotgun (WGS) entry which is preliminary data.</text>
</comment>
<feature type="region of interest" description="Disordered" evidence="1">
    <location>
        <begin position="229"/>
        <end position="251"/>
    </location>
</feature>
<organism evidence="3 4">
    <name type="scientific">Actinomadura barringtoniae</name>
    <dbReference type="NCBI Taxonomy" id="1427535"/>
    <lineage>
        <taxon>Bacteria</taxon>
        <taxon>Bacillati</taxon>
        <taxon>Actinomycetota</taxon>
        <taxon>Actinomycetes</taxon>
        <taxon>Streptosporangiales</taxon>
        <taxon>Thermomonosporaceae</taxon>
        <taxon>Actinomadura</taxon>
    </lineage>
</organism>
<dbReference type="NCBIfam" id="TIGR03919">
    <property type="entry name" value="T7SS_EccB"/>
    <property type="match status" value="1"/>
</dbReference>
<evidence type="ECO:0000313" key="3">
    <source>
        <dbReference type="EMBL" id="MBO2447273.1"/>
    </source>
</evidence>
<sequence length="453" mass="47849">MQTRKDLYQAHKLMTQRVALALLQGQPGAAESPLRRTWVGTFCGVMVVVLVATGFGISGLLFKGGARHLEEPGLVIIEKETGASYSYSAQDHKLIPFLNYASARLAMSTTTVKRKLVSSRSLAKYPRGAMTGIQGAPESLPDPGKLSRGPWSLCVRNAGVGDSRVSLIGGHDVGGRPLTDQESILVRSGPQLWVVWHNERLRITPQAARSVFPFQPVAVDQRWLNGLPQGPDYAAPPLTDPGKDRPGPDGSRSFVGEVFLAPAVAGSAERYFVLLDDGLAGITKTQAGLLIGAFPNALRNPKQISLSAAAGQPSRTNLLRNGLPDSPPSTVTYDPATPLCAVYTGTGKLSTDARFTIGGTLPDARTSQGNLDQVVLSGGATFAGTLSGPGQRPQAFAIITDQGIRYPIPTADEVAKLGYSTDKAVPVPADILQLFREGPILSTAAALRPVSAT</sequence>
<name>A0A939PBZ8_9ACTN</name>
<dbReference type="EMBL" id="JAGEOJ010000003">
    <property type="protein sequence ID" value="MBO2447273.1"/>
    <property type="molecule type" value="Genomic_DNA"/>
</dbReference>
<dbReference type="PANTHER" id="PTHR40765:SF2">
    <property type="entry name" value="ESX-2 SECRETION SYSTEM ATPASE ECCB2"/>
    <property type="match status" value="1"/>
</dbReference>
<dbReference type="GO" id="GO:0005576">
    <property type="term" value="C:extracellular region"/>
    <property type="evidence" value="ECO:0007669"/>
    <property type="project" value="TreeGrafter"/>
</dbReference>
<keyword evidence="2" id="KW-1133">Transmembrane helix</keyword>
<dbReference type="AlphaFoldDB" id="A0A939PBZ8"/>
<dbReference type="InterPro" id="IPR007795">
    <property type="entry name" value="T7SS_EccB"/>
</dbReference>
<feature type="transmembrane region" description="Helical" evidence="2">
    <location>
        <begin position="38"/>
        <end position="62"/>
    </location>
</feature>
<evidence type="ECO:0000256" key="2">
    <source>
        <dbReference type="SAM" id="Phobius"/>
    </source>
</evidence>
<protein>
    <submittedName>
        <fullName evidence="3">Type VII secretion protein EccB</fullName>
    </submittedName>
</protein>
<reference evidence="3" key="1">
    <citation type="submission" date="2021-03" db="EMBL/GenBank/DDBJ databases">
        <authorList>
            <person name="Kanchanasin P."/>
            <person name="Saeng-In P."/>
            <person name="Phongsopitanun W."/>
            <person name="Yuki M."/>
            <person name="Kudo T."/>
            <person name="Ohkuma M."/>
            <person name="Tanasupawat S."/>
        </authorList>
    </citation>
    <scope>NUCLEOTIDE SEQUENCE</scope>
    <source>
        <strain evidence="3">GKU 128</strain>
    </source>
</reference>
<dbReference type="Pfam" id="PF05108">
    <property type="entry name" value="T7SS_ESX1_EccB"/>
    <property type="match status" value="1"/>
</dbReference>
<accession>A0A939PBZ8</accession>
<evidence type="ECO:0000256" key="1">
    <source>
        <dbReference type="SAM" id="MobiDB-lite"/>
    </source>
</evidence>
<keyword evidence="2" id="KW-0812">Transmembrane</keyword>
<keyword evidence="2" id="KW-0472">Membrane</keyword>
<keyword evidence="4" id="KW-1185">Reference proteome</keyword>
<dbReference type="Gene3D" id="3.30.2390.20">
    <property type="entry name" value="Type VII secretion system EccB, repeat 1 domain"/>
    <property type="match status" value="1"/>
</dbReference>
<dbReference type="Proteomes" id="UP000669179">
    <property type="component" value="Unassembled WGS sequence"/>
</dbReference>
<dbReference type="RefSeq" id="WP_208254864.1">
    <property type="nucleotide sequence ID" value="NZ_JAGEOJ010000003.1"/>
</dbReference>
<dbReference type="PANTHER" id="PTHR40765">
    <property type="entry name" value="ESX-2 SECRETION SYSTEM ATPASE ECCB2"/>
    <property type="match status" value="1"/>
</dbReference>
<dbReference type="InterPro" id="IPR044857">
    <property type="entry name" value="T7SS_EccB_R1"/>
</dbReference>
<evidence type="ECO:0000313" key="4">
    <source>
        <dbReference type="Proteomes" id="UP000669179"/>
    </source>
</evidence>
<proteinExistence type="predicted"/>